<reference evidence="2" key="2">
    <citation type="submission" date="2015-06" db="UniProtKB">
        <authorList>
            <consortium name="EnsemblMetazoa"/>
        </authorList>
    </citation>
    <scope>IDENTIFICATION</scope>
</reference>
<feature type="signal peptide" evidence="1">
    <location>
        <begin position="1"/>
        <end position="19"/>
    </location>
</feature>
<evidence type="ECO:0000313" key="2">
    <source>
        <dbReference type="EnsemblMetazoa" id="MESCA009679-PA"/>
    </source>
</evidence>
<dbReference type="EMBL" id="CAQQ02379153">
    <property type="status" value="NOT_ANNOTATED_CDS"/>
    <property type="molecule type" value="Genomic_DNA"/>
</dbReference>
<feature type="chain" id="PRO_5004577885" evidence="1">
    <location>
        <begin position="20"/>
        <end position="118"/>
    </location>
</feature>
<evidence type="ECO:0000313" key="3">
    <source>
        <dbReference type="Proteomes" id="UP000015102"/>
    </source>
</evidence>
<protein>
    <submittedName>
        <fullName evidence="2">Uncharacterized protein</fullName>
    </submittedName>
</protein>
<dbReference type="HOGENOM" id="CLU_2078918_0_0_1"/>
<sequence length="118" mass="13130">MKYISCCILVIIQVVLVFCSIKDNPPIGGFPASSTAGTFVALAIPLDLPHRNVYVSYNFEANYNIIGSAEDVLPGPLHFFLPTKLKEPIDTTPSPNAYWSSLQWPYGTISRNYHKKEP</sequence>
<keyword evidence="1" id="KW-0732">Signal</keyword>
<dbReference type="AlphaFoldDB" id="T1H0J9"/>
<proteinExistence type="predicted"/>
<name>T1H0J9_MEGSC</name>
<reference evidence="3" key="1">
    <citation type="submission" date="2013-02" db="EMBL/GenBank/DDBJ databases">
        <authorList>
            <person name="Hughes D."/>
        </authorList>
    </citation>
    <scope>NUCLEOTIDE SEQUENCE</scope>
    <source>
        <strain>Durham</strain>
        <strain evidence="3">NC isolate 2 -- Noor lab</strain>
    </source>
</reference>
<dbReference type="Proteomes" id="UP000015102">
    <property type="component" value="Unassembled WGS sequence"/>
</dbReference>
<keyword evidence="3" id="KW-1185">Reference proteome</keyword>
<evidence type="ECO:0000256" key="1">
    <source>
        <dbReference type="SAM" id="SignalP"/>
    </source>
</evidence>
<dbReference type="EnsemblMetazoa" id="MESCA009679-RA">
    <property type="protein sequence ID" value="MESCA009679-PA"/>
    <property type="gene ID" value="MESCA009679"/>
</dbReference>
<accession>T1H0J9</accession>
<organism evidence="2 3">
    <name type="scientific">Megaselia scalaris</name>
    <name type="common">Humpbacked fly</name>
    <name type="synonym">Phora scalaris</name>
    <dbReference type="NCBI Taxonomy" id="36166"/>
    <lineage>
        <taxon>Eukaryota</taxon>
        <taxon>Metazoa</taxon>
        <taxon>Ecdysozoa</taxon>
        <taxon>Arthropoda</taxon>
        <taxon>Hexapoda</taxon>
        <taxon>Insecta</taxon>
        <taxon>Pterygota</taxon>
        <taxon>Neoptera</taxon>
        <taxon>Endopterygota</taxon>
        <taxon>Diptera</taxon>
        <taxon>Brachycera</taxon>
        <taxon>Muscomorpha</taxon>
        <taxon>Platypezoidea</taxon>
        <taxon>Phoridae</taxon>
        <taxon>Megaseliini</taxon>
        <taxon>Megaselia</taxon>
    </lineage>
</organism>